<comment type="caution">
    <text evidence="2">The sequence shown here is derived from an EMBL/GenBank/DDBJ whole genome shotgun (WGS) entry which is preliminary data.</text>
</comment>
<organism evidence="2 3">
    <name type="scientific">Alishewanella longhuensis</name>
    <dbReference type="NCBI Taxonomy" id="1091037"/>
    <lineage>
        <taxon>Bacteria</taxon>
        <taxon>Pseudomonadati</taxon>
        <taxon>Pseudomonadota</taxon>
        <taxon>Gammaproteobacteria</taxon>
        <taxon>Alteromonadales</taxon>
        <taxon>Alteromonadaceae</taxon>
        <taxon>Alishewanella</taxon>
    </lineage>
</organism>
<reference evidence="3" key="1">
    <citation type="journal article" date="2019" name="Int. J. Syst. Evol. Microbiol.">
        <title>The Global Catalogue of Microorganisms (GCM) 10K type strain sequencing project: providing services to taxonomists for standard genome sequencing and annotation.</title>
        <authorList>
            <consortium name="The Broad Institute Genomics Platform"/>
            <consortium name="The Broad Institute Genome Sequencing Center for Infectious Disease"/>
            <person name="Wu L."/>
            <person name="Ma J."/>
        </authorList>
    </citation>
    <scope>NUCLEOTIDE SEQUENCE [LARGE SCALE GENOMIC DNA]</scope>
    <source>
        <strain evidence="3">CGMCC 1.7003</strain>
    </source>
</reference>
<keyword evidence="3" id="KW-1185">Reference proteome</keyword>
<feature type="region of interest" description="Disordered" evidence="1">
    <location>
        <begin position="53"/>
        <end position="76"/>
    </location>
</feature>
<sequence>MDVFMPFIQRTPGTPVEQDPRLVLPVFKEARLEPLNKYEQKFLILRRYGKRKGENEEYPPAPYTTPEEDQHVDKDGHLDIFV</sequence>
<evidence type="ECO:0000313" key="2">
    <source>
        <dbReference type="EMBL" id="GHG63703.1"/>
    </source>
</evidence>
<protein>
    <submittedName>
        <fullName evidence="2">Uncharacterized protein</fullName>
    </submittedName>
</protein>
<dbReference type="EMBL" id="BNAO01000002">
    <property type="protein sequence ID" value="GHG63703.1"/>
    <property type="molecule type" value="Genomic_DNA"/>
</dbReference>
<gene>
    <name evidence="2" type="ORF">GCM10010919_09670</name>
</gene>
<accession>A0ABQ3KVA2</accession>
<proteinExistence type="predicted"/>
<dbReference type="RefSeq" id="WP_189430806.1">
    <property type="nucleotide sequence ID" value="NZ_BNAO01000002.1"/>
</dbReference>
<evidence type="ECO:0000313" key="3">
    <source>
        <dbReference type="Proteomes" id="UP000659697"/>
    </source>
</evidence>
<dbReference type="Proteomes" id="UP000659697">
    <property type="component" value="Unassembled WGS sequence"/>
</dbReference>
<name>A0ABQ3KVA2_9ALTE</name>
<evidence type="ECO:0000256" key="1">
    <source>
        <dbReference type="SAM" id="MobiDB-lite"/>
    </source>
</evidence>